<dbReference type="PANTHER" id="PTHR30290:SF38">
    <property type="entry name" value="D,D-DIPEPTIDE-BINDING PERIPLASMIC PROTEIN DDPA-RELATED"/>
    <property type="match status" value="1"/>
</dbReference>
<dbReference type="Gene3D" id="3.40.190.10">
    <property type="entry name" value="Periplasmic binding protein-like II"/>
    <property type="match status" value="1"/>
</dbReference>
<dbReference type="CDD" id="cd08494">
    <property type="entry name" value="PBP2_NikA_DppA_OppA_like_6"/>
    <property type="match status" value="1"/>
</dbReference>
<dbReference type="PANTHER" id="PTHR30290">
    <property type="entry name" value="PERIPLASMIC BINDING COMPONENT OF ABC TRANSPORTER"/>
    <property type="match status" value="1"/>
</dbReference>
<dbReference type="Pfam" id="PF00496">
    <property type="entry name" value="SBP_bac_5"/>
    <property type="match status" value="1"/>
</dbReference>
<feature type="signal peptide" evidence="3">
    <location>
        <begin position="1"/>
        <end position="20"/>
    </location>
</feature>
<feature type="region of interest" description="Disordered" evidence="2">
    <location>
        <begin position="24"/>
        <end position="44"/>
    </location>
</feature>
<dbReference type="PROSITE" id="PS51257">
    <property type="entry name" value="PROKAR_LIPOPROTEIN"/>
    <property type="match status" value="1"/>
</dbReference>
<dbReference type="GO" id="GO:0015833">
    <property type="term" value="P:peptide transport"/>
    <property type="evidence" value="ECO:0007669"/>
    <property type="project" value="TreeGrafter"/>
</dbReference>
<feature type="domain" description="Solute-binding protein family 5" evidence="4">
    <location>
        <begin position="96"/>
        <end position="424"/>
    </location>
</feature>
<keyword evidence="1 3" id="KW-0732">Signal</keyword>
<dbReference type="STRING" id="1210086.GCA_001613105_06261"/>
<name>A0A370HTP3_9NOCA</name>
<sequence length="517" mass="55947">MRLGRIALALLAIATFATSACGTGQESPGGVDASGSTQAATPPDEQLDTDAAVHVRFALEPTSLNPFTTAGVAVDQILLDNVYQGLVSVDTDAKDKIVPGLASSWDQSGDGLTYTFHLVSGAKFHDGSALTSADVAWSLRQQTAPGSKALRGADYAAISEVSTPDPDTVVLRLSRRDTMLMWKLTQRGGIVYKANTDFPTLDGTDNGSGPFRVTQWNRGSTITLTRVPDYRGPKPKVSAVTFHFIVESNSANNAQLTGQTDIETATDPTLLGGFTGTDKFTILRGTTTDKYTMAFNPAKPELANADVRHAIRQAIDKDAIIKALGAGTRIGSPVPPQDPWYEDLTSIDAYNPDNARKLLAKAGFGGGLQLTLDISNHYPPAISDILVSDFKAVGITLTVRSEEFQTWLSKVYKNHDYEVSLVNHAEARDLGIYVQSGYYFGYDNKQVQQWYQQAMSAESESARDDLLRKAVRQIAEDSPCDWLFLAQGNTVVRKGVFGVPQNETNNRFPLSRLAVAK</sequence>
<dbReference type="GO" id="GO:0043190">
    <property type="term" value="C:ATP-binding cassette (ABC) transporter complex"/>
    <property type="evidence" value="ECO:0007669"/>
    <property type="project" value="InterPro"/>
</dbReference>
<comment type="caution">
    <text evidence="5">The sequence shown here is derived from an EMBL/GenBank/DDBJ whole genome shotgun (WGS) entry which is preliminary data.</text>
</comment>
<dbReference type="Gene3D" id="3.10.105.10">
    <property type="entry name" value="Dipeptide-binding Protein, Domain 3"/>
    <property type="match status" value="1"/>
</dbReference>
<evidence type="ECO:0000259" key="4">
    <source>
        <dbReference type="Pfam" id="PF00496"/>
    </source>
</evidence>
<evidence type="ECO:0000313" key="5">
    <source>
        <dbReference type="EMBL" id="RDI60334.1"/>
    </source>
</evidence>
<dbReference type="GO" id="GO:0042597">
    <property type="term" value="C:periplasmic space"/>
    <property type="evidence" value="ECO:0007669"/>
    <property type="project" value="UniProtKB-ARBA"/>
</dbReference>
<organism evidence="5 6">
    <name type="scientific">Nocardia pseudobrasiliensis</name>
    <dbReference type="NCBI Taxonomy" id="45979"/>
    <lineage>
        <taxon>Bacteria</taxon>
        <taxon>Bacillati</taxon>
        <taxon>Actinomycetota</taxon>
        <taxon>Actinomycetes</taxon>
        <taxon>Mycobacteriales</taxon>
        <taxon>Nocardiaceae</taxon>
        <taxon>Nocardia</taxon>
    </lineage>
</organism>
<evidence type="ECO:0000256" key="3">
    <source>
        <dbReference type="SAM" id="SignalP"/>
    </source>
</evidence>
<proteinExistence type="predicted"/>
<dbReference type="InterPro" id="IPR039424">
    <property type="entry name" value="SBP_5"/>
</dbReference>
<evidence type="ECO:0000313" key="6">
    <source>
        <dbReference type="Proteomes" id="UP000254869"/>
    </source>
</evidence>
<dbReference type="PIRSF" id="PIRSF002741">
    <property type="entry name" value="MppA"/>
    <property type="match status" value="1"/>
</dbReference>
<protein>
    <submittedName>
        <fullName evidence="5">Peptide/nickel transport system substrate-binding protein</fullName>
    </submittedName>
</protein>
<evidence type="ECO:0000256" key="1">
    <source>
        <dbReference type="ARBA" id="ARBA00022729"/>
    </source>
</evidence>
<keyword evidence="6" id="KW-1185">Reference proteome</keyword>
<dbReference type="InterPro" id="IPR000914">
    <property type="entry name" value="SBP_5_dom"/>
</dbReference>
<dbReference type="AlphaFoldDB" id="A0A370HTP3"/>
<dbReference type="EMBL" id="QQBC01000016">
    <property type="protein sequence ID" value="RDI60334.1"/>
    <property type="molecule type" value="Genomic_DNA"/>
</dbReference>
<evidence type="ECO:0000256" key="2">
    <source>
        <dbReference type="SAM" id="MobiDB-lite"/>
    </source>
</evidence>
<dbReference type="RefSeq" id="WP_068005418.1">
    <property type="nucleotide sequence ID" value="NZ_QQBC01000016.1"/>
</dbReference>
<gene>
    <name evidence="5" type="ORF">DFR76_11666</name>
</gene>
<dbReference type="GO" id="GO:1904680">
    <property type="term" value="F:peptide transmembrane transporter activity"/>
    <property type="evidence" value="ECO:0007669"/>
    <property type="project" value="TreeGrafter"/>
</dbReference>
<dbReference type="Proteomes" id="UP000254869">
    <property type="component" value="Unassembled WGS sequence"/>
</dbReference>
<feature type="chain" id="PRO_5038708667" evidence="3">
    <location>
        <begin position="21"/>
        <end position="517"/>
    </location>
</feature>
<reference evidence="5 6" key="1">
    <citation type="submission" date="2018-07" db="EMBL/GenBank/DDBJ databases">
        <title>Genomic Encyclopedia of Type Strains, Phase IV (KMG-IV): sequencing the most valuable type-strain genomes for metagenomic binning, comparative biology and taxonomic classification.</title>
        <authorList>
            <person name="Goeker M."/>
        </authorList>
    </citation>
    <scope>NUCLEOTIDE SEQUENCE [LARGE SCALE GENOMIC DNA]</scope>
    <source>
        <strain evidence="5 6">DSM 44290</strain>
    </source>
</reference>
<accession>A0A370HTP3</accession>
<dbReference type="InterPro" id="IPR030678">
    <property type="entry name" value="Peptide/Ni-bd"/>
</dbReference>
<dbReference type="SUPFAM" id="SSF53850">
    <property type="entry name" value="Periplasmic binding protein-like II"/>
    <property type="match status" value="1"/>
</dbReference>